<keyword evidence="1" id="KW-0064">Aspartyl protease</keyword>
<sequence length="1084" mass="122804">MADRESSLTDLSNRSDTVPPDASFDLPGIEELAEAASPEDFTGESTATMIDLPTLAVFHSYRSNDELATRRNIALRLGAEALEKYFLVNTNRVFTRRLWKDVFMEEAQRMDDIFSDCLKKPTADGFAFSLRRDKYSALLGLLMRIRTKLSNILIANGEPIPDLPYWGPKGDLNEYFYENEFEVYGVCFRAEVERFLHIFDEHYNFLTDLPRNPDLILRDSPAEKQQTQSTPRPTNRNRRQDGHHHDYQGQSASRIETGGPRSYRTSNIYHQGDGTARRDRARGARDASNRVPATSRMREVLSDIGRTFHQHEDNDRSTPILSASHPNRRRHPGPSDDPSDGDDDDDGSGNGRGGHGRQNGGGPPRNPGRRPEFRNEDQMGRRTDPSRPSVEPHFDNKLKFENVPKWDGNTDTIVRWLSKVNNIARMSVTVFNQLGSVVPRRFKGPAETWYWSLPSPYRDEVEQNWDTLRSCISSYYMNRKWLDKQKARATRAHYRETGYGRETPSEYYIRKAELLNTVYTLDDSEVILEIMEGAPANWNTVLTTQLYTDVIEFQSAIRFHEDTLMRLESNLTVPTYRRKRFESNYRDQGHPRDPPRVPHSFPRTNLVGASRGMEPPKFPKDDNNVSRRSAIPEQKGARPCRHCGSGKHWDNECKHAFKGNRAARANLASVDEETLQAQKDYDGLYYDLDSEEEDHTSETQQDFCNSLRTSDEGEVTVPEGSSVYENETKSYQVKTASPKSIIKTPLNRRSRRRLARDVTSSSFRTYTSPAQIASDKGLIELKKVMARPLGCSFLGSRATQATANIGGLDIDPTNVIIDSGSDITLISQKTLDSLISKPKIRQGQKIKLIQVTGTSSISGFVTLDLFFHTPQGPIKLSVEAYMVRGMSTPFILGNDFQDQYSISILRQDGETTLSFADSGRELPVSSSTSVASLLDEDGHAFKIRISPEFLTSMPRNRSHRRNQKLKRRAVAAKNRSEVRASKRVVIPPMTSCIVPVDVSFNKGSDSIFVERQIDAAGNFDDLYGSADSIISRKEPVLHVANFSNEPVVIGEGQSKHEQSPVKPRYPPKPNETQTIQTIRRWENP</sequence>
<evidence type="ECO:0008006" key="5">
    <source>
        <dbReference type="Google" id="ProtNLM"/>
    </source>
</evidence>
<feature type="compositionally biased region" description="Basic and acidic residues" evidence="2">
    <location>
        <begin position="582"/>
        <end position="596"/>
    </location>
</feature>
<feature type="compositionally biased region" description="Gly residues" evidence="2">
    <location>
        <begin position="348"/>
        <end position="363"/>
    </location>
</feature>
<dbReference type="PROSITE" id="PS00141">
    <property type="entry name" value="ASP_PROTEASE"/>
    <property type="match status" value="1"/>
</dbReference>
<name>A0A369JJT1_HYPMA</name>
<dbReference type="InParanoid" id="A0A369JJT1"/>
<feature type="region of interest" description="Disordered" evidence="2">
    <location>
        <begin position="1"/>
        <end position="24"/>
    </location>
</feature>
<dbReference type="CDD" id="cd00303">
    <property type="entry name" value="retropepsin_like"/>
    <property type="match status" value="1"/>
</dbReference>
<accession>A0A369JJT1</accession>
<dbReference type="InterPro" id="IPR021109">
    <property type="entry name" value="Peptidase_aspartic_dom_sf"/>
</dbReference>
<dbReference type="AlphaFoldDB" id="A0A369JJT1"/>
<comment type="caution">
    <text evidence="3">The sequence shown here is derived from an EMBL/GenBank/DDBJ whole genome shotgun (WGS) entry which is preliminary data.</text>
</comment>
<feature type="region of interest" description="Disordered" evidence="2">
    <location>
        <begin position="582"/>
        <end position="601"/>
    </location>
</feature>
<feature type="region of interest" description="Disordered" evidence="2">
    <location>
        <begin position="606"/>
        <end position="641"/>
    </location>
</feature>
<dbReference type="STRING" id="39966.A0A369JJT1"/>
<dbReference type="OrthoDB" id="3203159at2759"/>
<evidence type="ECO:0000313" key="4">
    <source>
        <dbReference type="Proteomes" id="UP000076154"/>
    </source>
</evidence>
<feature type="compositionally biased region" description="Basic and acidic residues" evidence="2">
    <location>
        <begin position="369"/>
        <end position="395"/>
    </location>
</feature>
<dbReference type="GO" id="GO:0004190">
    <property type="term" value="F:aspartic-type endopeptidase activity"/>
    <property type="evidence" value="ECO:0007669"/>
    <property type="project" value="UniProtKB-KW"/>
</dbReference>
<gene>
    <name evidence="3" type="ORF">Hypma_012730</name>
</gene>
<organism evidence="3 4">
    <name type="scientific">Hypsizygus marmoreus</name>
    <name type="common">White beech mushroom</name>
    <name type="synonym">Agaricus marmoreus</name>
    <dbReference type="NCBI Taxonomy" id="39966"/>
    <lineage>
        <taxon>Eukaryota</taxon>
        <taxon>Fungi</taxon>
        <taxon>Dikarya</taxon>
        <taxon>Basidiomycota</taxon>
        <taxon>Agaricomycotina</taxon>
        <taxon>Agaricomycetes</taxon>
        <taxon>Agaricomycetidae</taxon>
        <taxon>Agaricales</taxon>
        <taxon>Tricholomatineae</taxon>
        <taxon>Lyophyllaceae</taxon>
        <taxon>Hypsizygus</taxon>
    </lineage>
</organism>
<feature type="compositionally biased region" description="Basic and acidic residues" evidence="2">
    <location>
        <begin position="238"/>
        <end position="247"/>
    </location>
</feature>
<feature type="region of interest" description="Disordered" evidence="2">
    <location>
        <begin position="735"/>
        <end position="760"/>
    </location>
</feature>
<proteinExistence type="predicted"/>
<evidence type="ECO:0000313" key="3">
    <source>
        <dbReference type="EMBL" id="RDB19963.1"/>
    </source>
</evidence>
<dbReference type="EMBL" id="LUEZ02000071">
    <property type="protein sequence ID" value="RDB19963.1"/>
    <property type="molecule type" value="Genomic_DNA"/>
</dbReference>
<dbReference type="Proteomes" id="UP000076154">
    <property type="component" value="Unassembled WGS sequence"/>
</dbReference>
<feature type="region of interest" description="Disordered" evidence="2">
    <location>
        <begin position="221"/>
        <end position="395"/>
    </location>
</feature>
<feature type="compositionally biased region" description="Polar residues" evidence="2">
    <location>
        <begin position="223"/>
        <end position="234"/>
    </location>
</feature>
<keyword evidence="1" id="KW-0645">Protease</keyword>
<feature type="region of interest" description="Disordered" evidence="2">
    <location>
        <begin position="1049"/>
        <end position="1084"/>
    </location>
</feature>
<protein>
    <recommendedName>
        <fullName evidence="5">Peptidase A2 domain-containing protein</fullName>
    </recommendedName>
</protein>
<evidence type="ECO:0000256" key="1">
    <source>
        <dbReference type="ARBA" id="ARBA00022750"/>
    </source>
</evidence>
<dbReference type="GO" id="GO:0006508">
    <property type="term" value="P:proteolysis"/>
    <property type="evidence" value="ECO:0007669"/>
    <property type="project" value="InterPro"/>
</dbReference>
<feature type="compositionally biased region" description="Basic and acidic residues" evidence="2">
    <location>
        <begin position="275"/>
        <end position="288"/>
    </location>
</feature>
<dbReference type="Gene3D" id="2.40.70.10">
    <property type="entry name" value="Acid Proteases"/>
    <property type="match status" value="1"/>
</dbReference>
<evidence type="ECO:0000256" key="2">
    <source>
        <dbReference type="SAM" id="MobiDB-lite"/>
    </source>
</evidence>
<keyword evidence="4" id="KW-1185">Reference proteome</keyword>
<dbReference type="InterPro" id="IPR001969">
    <property type="entry name" value="Aspartic_peptidase_AS"/>
</dbReference>
<feature type="compositionally biased region" description="Acidic residues" evidence="2">
    <location>
        <begin position="337"/>
        <end position="347"/>
    </location>
</feature>
<reference evidence="3" key="1">
    <citation type="submission" date="2018-04" db="EMBL/GenBank/DDBJ databases">
        <title>Whole genome sequencing of Hypsizygus marmoreus.</title>
        <authorList>
            <person name="Choi I.-G."/>
            <person name="Min B."/>
            <person name="Kim J.-G."/>
            <person name="Kim S."/>
            <person name="Oh Y.-L."/>
            <person name="Kong W.-S."/>
            <person name="Park H."/>
            <person name="Jeong J."/>
            <person name="Song E.-S."/>
        </authorList>
    </citation>
    <scope>NUCLEOTIDE SEQUENCE [LARGE SCALE GENOMIC DNA]</scope>
    <source>
        <strain evidence="3">51987-8</strain>
    </source>
</reference>
<keyword evidence="1" id="KW-0378">Hydrolase</keyword>